<feature type="domain" description="Type VI secretion system IcmF C-terminal" evidence="2">
    <location>
        <begin position="1068"/>
        <end position="1174"/>
    </location>
</feature>
<feature type="domain" description="Type VI secretion system component TssM1 helical" evidence="5">
    <location>
        <begin position="960"/>
        <end position="1059"/>
    </location>
</feature>
<evidence type="ECO:0000313" key="6">
    <source>
        <dbReference type="EMBL" id="GLQ28747.1"/>
    </source>
</evidence>
<feature type="transmembrane region" description="Helical" evidence="1">
    <location>
        <begin position="449"/>
        <end position="470"/>
    </location>
</feature>
<feature type="transmembrane region" description="Helical" evidence="1">
    <location>
        <begin position="12"/>
        <end position="31"/>
    </location>
</feature>
<evidence type="ECO:0000259" key="5">
    <source>
        <dbReference type="Pfam" id="PF21070"/>
    </source>
</evidence>
<dbReference type="InterPro" id="IPR053156">
    <property type="entry name" value="T6SS_TssM-like"/>
</dbReference>
<reference evidence="6" key="2">
    <citation type="submission" date="2023-01" db="EMBL/GenBank/DDBJ databases">
        <title>Draft genome sequence of Sulfitobacter pacificus strain NBRC 109915.</title>
        <authorList>
            <person name="Sun Q."/>
            <person name="Mori K."/>
        </authorList>
    </citation>
    <scope>NUCLEOTIDE SEQUENCE</scope>
    <source>
        <strain evidence="6">NBRC 109915</strain>
    </source>
</reference>
<keyword evidence="1" id="KW-0472">Membrane</keyword>
<proteinExistence type="predicted"/>
<accession>A0ABQ5VP98</accession>
<evidence type="ECO:0000259" key="4">
    <source>
        <dbReference type="Pfam" id="PF14331"/>
    </source>
</evidence>
<keyword evidence="7" id="KW-1185">Reference proteome</keyword>
<dbReference type="PANTHER" id="PTHR36153:SF1">
    <property type="entry name" value="TYPE VI SECRETION SYSTEM COMPONENT TSSM1"/>
    <property type="match status" value="1"/>
</dbReference>
<dbReference type="InterPro" id="IPR048677">
    <property type="entry name" value="TssM1_hel"/>
</dbReference>
<evidence type="ECO:0000259" key="3">
    <source>
        <dbReference type="Pfam" id="PF06761"/>
    </source>
</evidence>
<name>A0ABQ5VP98_9RHOB</name>
<dbReference type="Pfam" id="PF14331">
    <property type="entry name" value="IcmF-related_N"/>
    <property type="match status" value="1"/>
</dbReference>
<dbReference type="Pfam" id="PF06761">
    <property type="entry name" value="IcmF-related"/>
    <property type="match status" value="1"/>
</dbReference>
<dbReference type="SUPFAM" id="SSF52540">
    <property type="entry name" value="P-loop containing nucleoside triphosphate hydrolases"/>
    <property type="match status" value="1"/>
</dbReference>
<dbReference type="Proteomes" id="UP001161388">
    <property type="component" value="Unassembled WGS sequence"/>
</dbReference>
<dbReference type="InterPro" id="IPR025743">
    <property type="entry name" value="TssM1_N"/>
</dbReference>
<comment type="caution">
    <text evidence="6">The sequence shown here is derived from an EMBL/GenBank/DDBJ whole genome shotgun (WGS) entry which is preliminary data.</text>
</comment>
<keyword evidence="1" id="KW-1133">Transmembrane helix</keyword>
<evidence type="ECO:0000313" key="7">
    <source>
        <dbReference type="Proteomes" id="UP001161388"/>
    </source>
</evidence>
<feature type="domain" description="Type VI secretion system component TssM1 N-terminal" evidence="4">
    <location>
        <begin position="195"/>
        <end position="453"/>
    </location>
</feature>
<protein>
    <submittedName>
        <fullName evidence="6">Type VI secretion protein IcmF</fullName>
    </submittedName>
</protein>
<dbReference type="InterPro" id="IPR009612">
    <property type="entry name" value="IcmF-rel"/>
</dbReference>
<dbReference type="EMBL" id="BSNL01000002">
    <property type="protein sequence ID" value="GLQ28747.1"/>
    <property type="molecule type" value="Genomic_DNA"/>
</dbReference>
<dbReference type="NCBIfam" id="TIGR03348">
    <property type="entry name" value="VI_IcmF"/>
    <property type="match status" value="1"/>
</dbReference>
<feature type="domain" description="IcmF-related" evidence="3">
    <location>
        <begin position="508"/>
        <end position="810"/>
    </location>
</feature>
<evidence type="ECO:0000256" key="1">
    <source>
        <dbReference type="SAM" id="Phobius"/>
    </source>
</evidence>
<organism evidence="6 7">
    <name type="scientific">Sulfitobacter pacificus</name>
    <dbReference type="NCBI Taxonomy" id="1499314"/>
    <lineage>
        <taxon>Bacteria</taxon>
        <taxon>Pseudomonadati</taxon>
        <taxon>Pseudomonadota</taxon>
        <taxon>Alphaproteobacteria</taxon>
        <taxon>Rhodobacterales</taxon>
        <taxon>Roseobacteraceae</taxon>
        <taxon>Sulfitobacter</taxon>
    </lineage>
</organism>
<evidence type="ECO:0000259" key="2">
    <source>
        <dbReference type="Pfam" id="PF06744"/>
    </source>
</evidence>
<reference evidence="6" key="1">
    <citation type="journal article" date="2014" name="Int. J. Syst. Evol. Microbiol.">
        <title>Complete genome of a new Firmicutes species belonging to the dominant human colonic microbiota ('Ruminococcus bicirculans') reveals two chromosomes and a selective capacity to utilize plant glucans.</title>
        <authorList>
            <consortium name="NISC Comparative Sequencing Program"/>
            <person name="Wegmann U."/>
            <person name="Louis P."/>
            <person name="Goesmann A."/>
            <person name="Henrissat B."/>
            <person name="Duncan S.H."/>
            <person name="Flint H.J."/>
        </authorList>
    </citation>
    <scope>NUCLEOTIDE SEQUENCE</scope>
    <source>
        <strain evidence="6">NBRC 109915</strain>
    </source>
</reference>
<dbReference type="InterPro" id="IPR027417">
    <property type="entry name" value="P-loop_NTPase"/>
</dbReference>
<dbReference type="InterPro" id="IPR017731">
    <property type="entry name" value="TssM1-like"/>
</dbReference>
<dbReference type="PANTHER" id="PTHR36153">
    <property type="entry name" value="INNER MEMBRANE PROTEIN-RELATED"/>
    <property type="match status" value="1"/>
</dbReference>
<dbReference type="Pfam" id="PF06744">
    <property type="entry name" value="IcmF_C"/>
    <property type="match status" value="1"/>
</dbReference>
<keyword evidence="1" id="KW-0812">Transmembrane</keyword>
<dbReference type="Pfam" id="PF21070">
    <property type="entry name" value="IcmF_helical"/>
    <property type="match status" value="1"/>
</dbReference>
<dbReference type="InterPro" id="IPR010623">
    <property type="entry name" value="IcmF_C"/>
</dbReference>
<dbReference type="RefSeq" id="WP_284375672.1">
    <property type="nucleotide sequence ID" value="NZ_BAABWP010000011.1"/>
</dbReference>
<sequence length="1193" mass="131351">MYVRRFFVMMFRSIYTILILVAAALSLAVWFLAPFIGSETWHPFDSVKSRVIFIGGIWFFFFGLGLFIFLRRRRKEKAMTEEIAEQMDDAGDDVTAAELGELRDKLKTAMAELRKSGNGRKHLNELPWYVMIGPPGAGKTTAIVNSGLKFPLADSMGKTAIGGVGGTRNCDWWFTNDAVLIDTAGRYTTQESDQETDNAGWIGFLGLLKKYRKRQPINGAMIAISLSDLLQQDEVTQAGHALAVRRRLNELREKLGVRFPVYVLFTKADLIAGFSEFYDNLGKEDREQVWGFTLPLDSSKGEVSPVAAFDAEFGLLLGQLNAQSLERMQTEIDPQRRSLVAGFPSQVASMRTVAHNFLSEVFQDNRYEQRHMLRGIYFTSGTQEGTPIDRLMLGMARTFGIGRQAIGTGQGQGRSYFLTRLFEQVIFPEAGLVSADDKVERRYRWTKRAAIAATVLVALLTGTLFTRSYLGNQELIEQASTYVDSYQQVSSTLPGSPLGDTDLPPVVDALNILRDMPTNPALGDPDPEGRLTYGLYQGEVIGTQAAQTYRSALNQRFLPRLLLRLEEQITGNVNNPDLLYEALKIYLMLGLEGPMNSELVQEWMDIDWSITYAGANRAGLRDDLAFHLDAMLSQPMEKIALNGPLVEQVQGILSEMPLAQRVYNGIINSPSATSLPEWRITEAGGPAVTRVLVRSSGKALNQGVEGIFTYDGFNDVFLGEALGVAKRIQGDSWVLGPRGEAEQTDAALTALSRDVLDLYYNDYIARYDAILGDIDVIPLESLSHAVEVTNVLSGPTSPIVNILTEISKETKLTAPRGGILGGDEVAEGVGRIAQLEARSNLSIQGEILLSALQNSAQAQADGSPAKPPGSYVEDRFEWLHTLVERPEGQDSQLDLLVGTLQEVYQELNKMSFSGVAATAVDGGTATQRFQQMASRIPGPLERWASQITSSSTGITADGTRSSINAKWQSSVLPFCTQALENRYPFNRRARADVSMSDFQKIFAPGGMIDVFFGENLAKFVDTGARPWAWKKVNDVDLGISPAVLQQMQYAAEIRDAFFAGAPTPQVNFQITPEALDPKAQSVQLTIGSQNVLFETRRPNNTPVAITWPGSVGLAGVVFQPGLSNGESQLAKDGPWAWFRLLDAAEIRRTNVSDRKRVIFNVSGRIAIFQLQSGSVINPFALPALTKFSCPKTF</sequence>
<gene>
    <name evidence="6" type="primary">icmF1</name>
    <name evidence="6" type="ORF">GCM10007927_35500</name>
</gene>
<feature type="transmembrane region" description="Helical" evidence="1">
    <location>
        <begin position="51"/>
        <end position="70"/>
    </location>
</feature>